<dbReference type="GeneID" id="105438187"/>
<evidence type="ECO:0000313" key="5">
    <source>
        <dbReference type="Proteomes" id="UP000007110"/>
    </source>
</evidence>
<dbReference type="AlphaFoldDB" id="A0A7M7HJ47"/>
<evidence type="ECO:0000256" key="2">
    <source>
        <dbReference type="SAM" id="MobiDB-lite"/>
    </source>
</evidence>
<dbReference type="Gene3D" id="3.30.160.60">
    <property type="entry name" value="Classic Zinc Finger"/>
    <property type="match status" value="1"/>
</dbReference>
<feature type="region of interest" description="Disordered" evidence="2">
    <location>
        <begin position="71"/>
        <end position="113"/>
    </location>
</feature>
<feature type="domain" description="B box-type" evidence="3">
    <location>
        <begin position="108"/>
        <end position="149"/>
    </location>
</feature>
<dbReference type="GO" id="GO:0005654">
    <property type="term" value="C:nucleoplasm"/>
    <property type="evidence" value="ECO:0000318"/>
    <property type="project" value="GO_Central"/>
</dbReference>
<keyword evidence="5" id="KW-1185">Reference proteome</keyword>
<dbReference type="InParanoid" id="A0A7M7HJ47"/>
<dbReference type="PROSITE" id="PS50119">
    <property type="entry name" value="ZF_BBOX"/>
    <property type="match status" value="1"/>
</dbReference>
<dbReference type="EnsemblMetazoa" id="XM_011665698">
    <property type="protein sequence ID" value="XP_011664000"/>
    <property type="gene ID" value="LOC105438187"/>
</dbReference>
<reference evidence="4" key="2">
    <citation type="submission" date="2021-01" db="UniProtKB">
        <authorList>
            <consortium name="EnsemblMetazoa"/>
        </authorList>
    </citation>
    <scope>IDENTIFICATION</scope>
</reference>
<dbReference type="RefSeq" id="XP_011664000.2">
    <property type="nucleotide sequence ID" value="XM_011665698.2"/>
</dbReference>
<evidence type="ECO:0000313" key="4">
    <source>
        <dbReference type="EnsemblMetazoa" id="XP_011664000"/>
    </source>
</evidence>
<keyword evidence="1" id="KW-0863">Zinc-finger</keyword>
<sequence>MSQESALKEETTASYTLPNHLGMEDTLYGQCRRMDDAKPIAIIDPMTVQKVHDSIEERGCQTEQVVDEQLKEYSRPPSSGIEVGCQTERRVSSSSRRRSEGTSATRRKTSSSCIKHNPDAKDFFCSDCRTYVCYYCVINKHVEHTTINARDQEVTQDEEITKLVTKANKTKDWMISFGKFIEERQTSTAEVARDSIAKVDEDFKEKVQILEQERDSRVRFYEQREQAINELLEGRKTDNDAQINIIDTVLESVQKAVGVRLSHAELTAHGICCKQFQEMLENCKIGESEESKVQKDTAVPRFKRKSIRGLTELDLVESDEPWIVMHDVPLIKASMKTMATMQDGRMAVGFRKGGVAICTPDGHQQMTNLNGVTIQDMAVMTESRFAILDKKNHLTTYMLMELKLEKLDVKPFKTLSKEKGGDGSVTVNGYDHIFVGYTKAMKIQEFLPEGGKALRELECTNHLPIQLFHLKVDKLMVVKGRTDFILTLDMTDDTGRPKKSISKEGDVCAYPAVCLDQTLIVAWVSNKDGYVTIDRYTRELTHIETLISEYKLPKQETNYTFPDHLQQFLSGEIAFCSQDRLYIFAHNTYAT</sequence>
<dbReference type="OMA" id="YTRELTH"/>
<dbReference type="PANTHER" id="PTHR25462">
    <property type="entry name" value="BONUS, ISOFORM C-RELATED"/>
    <property type="match status" value="1"/>
</dbReference>
<dbReference type="GO" id="GO:0008270">
    <property type="term" value="F:zinc ion binding"/>
    <property type="evidence" value="ECO:0007669"/>
    <property type="project" value="UniProtKB-KW"/>
</dbReference>
<dbReference type="Proteomes" id="UP000007110">
    <property type="component" value="Unassembled WGS sequence"/>
</dbReference>
<keyword evidence="1" id="KW-0862">Zinc</keyword>
<organism evidence="4 5">
    <name type="scientific">Strongylocentrotus purpuratus</name>
    <name type="common">Purple sea urchin</name>
    <dbReference type="NCBI Taxonomy" id="7668"/>
    <lineage>
        <taxon>Eukaryota</taxon>
        <taxon>Metazoa</taxon>
        <taxon>Echinodermata</taxon>
        <taxon>Eleutherozoa</taxon>
        <taxon>Echinozoa</taxon>
        <taxon>Echinoidea</taxon>
        <taxon>Euechinoidea</taxon>
        <taxon>Echinacea</taxon>
        <taxon>Camarodonta</taxon>
        <taxon>Echinidea</taxon>
        <taxon>Strongylocentrotidae</taxon>
        <taxon>Strongylocentrotus</taxon>
    </lineage>
</organism>
<dbReference type="OrthoDB" id="10302436at2759"/>
<evidence type="ECO:0000256" key="1">
    <source>
        <dbReference type="PROSITE-ProRule" id="PRU00024"/>
    </source>
</evidence>
<dbReference type="InterPro" id="IPR000315">
    <property type="entry name" value="Znf_B-box"/>
</dbReference>
<reference evidence="5" key="1">
    <citation type="submission" date="2015-02" db="EMBL/GenBank/DDBJ databases">
        <title>Genome sequencing for Strongylocentrotus purpuratus.</title>
        <authorList>
            <person name="Murali S."/>
            <person name="Liu Y."/>
            <person name="Vee V."/>
            <person name="English A."/>
            <person name="Wang M."/>
            <person name="Skinner E."/>
            <person name="Han Y."/>
            <person name="Muzny D.M."/>
            <person name="Worley K.C."/>
            <person name="Gibbs R.A."/>
        </authorList>
    </citation>
    <scope>NUCLEOTIDE SEQUENCE</scope>
</reference>
<dbReference type="PANTHER" id="PTHR25462:SF296">
    <property type="entry name" value="MEIOTIC P26, ISOFORM F"/>
    <property type="match status" value="1"/>
</dbReference>
<dbReference type="Pfam" id="PF00643">
    <property type="entry name" value="zf-B_box"/>
    <property type="match status" value="1"/>
</dbReference>
<protein>
    <recommendedName>
        <fullName evidence="3">B box-type domain-containing protein</fullName>
    </recommendedName>
</protein>
<dbReference type="SUPFAM" id="SSF57845">
    <property type="entry name" value="B-box zinc-binding domain"/>
    <property type="match status" value="1"/>
</dbReference>
<accession>A0A7M7HJ47</accession>
<keyword evidence="1" id="KW-0479">Metal-binding</keyword>
<dbReference type="KEGG" id="spu:105438187"/>
<evidence type="ECO:0000259" key="3">
    <source>
        <dbReference type="PROSITE" id="PS50119"/>
    </source>
</evidence>
<name>A0A7M7HJ47_STRPU</name>
<proteinExistence type="predicted"/>
<dbReference type="InterPro" id="IPR047153">
    <property type="entry name" value="TRIM45/56/19-like"/>
</dbReference>
<dbReference type="GO" id="GO:0061630">
    <property type="term" value="F:ubiquitin protein ligase activity"/>
    <property type="evidence" value="ECO:0000318"/>
    <property type="project" value="GO_Central"/>
</dbReference>